<keyword evidence="3" id="KW-1185">Reference proteome</keyword>
<feature type="signal peptide" evidence="1">
    <location>
        <begin position="1"/>
        <end position="31"/>
    </location>
</feature>
<feature type="chain" id="PRO_5047423112" description="DUF11 domain-containing protein" evidence="1">
    <location>
        <begin position="32"/>
        <end position="179"/>
    </location>
</feature>
<keyword evidence="1" id="KW-0732">Signal</keyword>
<evidence type="ECO:0000256" key="1">
    <source>
        <dbReference type="SAM" id="SignalP"/>
    </source>
</evidence>
<proteinExistence type="predicted"/>
<dbReference type="Proteomes" id="UP001597215">
    <property type="component" value="Unassembled WGS sequence"/>
</dbReference>
<protein>
    <recommendedName>
        <fullName evidence="4">DUF11 domain-containing protein</fullName>
    </recommendedName>
</protein>
<name>A0ABW4MH01_9SPHN</name>
<dbReference type="RefSeq" id="WP_381513354.1">
    <property type="nucleotide sequence ID" value="NZ_JBHUEL010000008.1"/>
</dbReference>
<reference evidence="3" key="1">
    <citation type="journal article" date="2019" name="Int. J. Syst. Evol. Microbiol.">
        <title>The Global Catalogue of Microorganisms (GCM) 10K type strain sequencing project: providing services to taxonomists for standard genome sequencing and annotation.</title>
        <authorList>
            <consortium name="The Broad Institute Genomics Platform"/>
            <consortium name="The Broad Institute Genome Sequencing Center for Infectious Disease"/>
            <person name="Wu L."/>
            <person name="Ma J."/>
        </authorList>
    </citation>
    <scope>NUCLEOTIDE SEQUENCE [LARGE SCALE GENOMIC DNA]</scope>
    <source>
        <strain evidence="3">CGMCC 1.12449</strain>
    </source>
</reference>
<gene>
    <name evidence="2" type="ORF">ACFSAG_08130</name>
</gene>
<organism evidence="2 3">
    <name type="scientific">Sphingorhabdus buctiana</name>
    <dbReference type="NCBI Taxonomy" id="1508805"/>
    <lineage>
        <taxon>Bacteria</taxon>
        <taxon>Pseudomonadati</taxon>
        <taxon>Pseudomonadota</taxon>
        <taxon>Alphaproteobacteria</taxon>
        <taxon>Sphingomonadales</taxon>
        <taxon>Sphingomonadaceae</taxon>
        <taxon>Sphingorhabdus</taxon>
    </lineage>
</organism>
<accession>A0ABW4MH01</accession>
<dbReference type="EMBL" id="JBHUEL010000008">
    <property type="protein sequence ID" value="MFD1766807.1"/>
    <property type="molecule type" value="Genomic_DNA"/>
</dbReference>
<evidence type="ECO:0000313" key="3">
    <source>
        <dbReference type="Proteomes" id="UP001597215"/>
    </source>
</evidence>
<sequence>MNSKFNHIAIAVATTFVGLGAASLLATPAMAAPVMLLSNSVALSSEAMIERQEIGADGKERIVLKQPKDVIVVPGDRVVFTLRYVNKGSEPAADFRAVNPMPGPVQFVSVAEDWAEVSVDGGKSWGKLADLKVLVAGEDGAAATLRAAAAEDVTHVRWIFAKPIAPGAEGTISYRGMVK</sequence>
<comment type="caution">
    <text evidence="2">The sequence shown here is derived from an EMBL/GenBank/DDBJ whole genome shotgun (WGS) entry which is preliminary data.</text>
</comment>
<evidence type="ECO:0000313" key="2">
    <source>
        <dbReference type="EMBL" id="MFD1766807.1"/>
    </source>
</evidence>
<evidence type="ECO:0008006" key="4">
    <source>
        <dbReference type="Google" id="ProtNLM"/>
    </source>
</evidence>